<dbReference type="AlphaFoldDB" id="A0AB37UHC9"/>
<keyword evidence="2" id="KW-1185">Reference proteome</keyword>
<sequence>MSGVVKIDIIESVEELKTLLAAQTTAFGKERVQALYLLKTKQVETVQHLAAILGRNRVTVQRWLRSYRSGGLCQLLSQHKSQGRPMVRSAEAIASLKEELKDPEGFSSYKEVQLWFKTVLGVEANYHVVHRLVRDKLNAKLKSSRPRSSEQNSEELNDFKKNYQTIYSQ</sequence>
<reference evidence="1 2" key="1">
    <citation type="journal article" date="2019" name="Genome Biol. Evol.">
        <title>Day and night: Metabolic profiles and evolutionary relationships of six axenic non-marine cyanobacteria.</title>
        <authorList>
            <person name="Will S.E."/>
            <person name="Henke P."/>
            <person name="Boedeker C."/>
            <person name="Huang S."/>
            <person name="Brinkmann H."/>
            <person name="Rohde M."/>
            <person name="Jarek M."/>
            <person name="Friedl T."/>
            <person name="Seufert S."/>
            <person name="Schumacher M."/>
            <person name="Overmann J."/>
            <person name="Neumann-Schaal M."/>
            <person name="Petersen J."/>
        </authorList>
    </citation>
    <scope>NUCLEOTIDE SEQUENCE [LARGE SCALE GENOMIC DNA]</scope>
    <source>
        <strain evidence="1 2">SAG 39.79</strain>
    </source>
</reference>
<dbReference type="Proteomes" id="UP000282574">
    <property type="component" value="Unassembled WGS sequence"/>
</dbReference>
<evidence type="ECO:0008006" key="3">
    <source>
        <dbReference type="Google" id="ProtNLM"/>
    </source>
</evidence>
<organism evidence="1 2">
    <name type="scientific">Chroococcidiopsis cubana SAG 39.79</name>
    <dbReference type="NCBI Taxonomy" id="388085"/>
    <lineage>
        <taxon>Bacteria</taxon>
        <taxon>Bacillati</taxon>
        <taxon>Cyanobacteriota</taxon>
        <taxon>Cyanophyceae</taxon>
        <taxon>Chroococcidiopsidales</taxon>
        <taxon>Chroococcidiopsidaceae</taxon>
        <taxon>Chroococcidiopsis</taxon>
    </lineage>
</organism>
<dbReference type="InterPro" id="IPR009057">
    <property type="entry name" value="Homeodomain-like_sf"/>
</dbReference>
<dbReference type="Pfam" id="PF13384">
    <property type="entry name" value="HTH_23"/>
    <property type="match status" value="1"/>
</dbReference>
<name>A0AB37UHC9_9CYAN</name>
<protein>
    <recommendedName>
        <fullName evidence="3">Winged helix-turn helix domain-containing protein</fullName>
    </recommendedName>
</protein>
<proteinExistence type="predicted"/>
<dbReference type="EMBL" id="RSCK01000038">
    <property type="protein sequence ID" value="RUT10699.1"/>
    <property type="molecule type" value="Genomic_DNA"/>
</dbReference>
<evidence type="ECO:0000313" key="1">
    <source>
        <dbReference type="EMBL" id="RUT10699.1"/>
    </source>
</evidence>
<comment type="caution">
    <text evidence="1">The sequence shown here is derived from an EMBL/GenBank/DDBJ whole genome shotgun (WGS) entry which is preliminary data.</text>
</comment>
<gene>
    <name evidence="1" type="ORF">DSM107010_40520</name>
</gene>
<accession>A0AB37UHC9</accession>
<dbReference type="RefSeq" id="WP_106166139.1">
    <property type="nucleotide sequence ID" value="NZ_JAVKZF010000001.1"/>
</dbReference>
<dbReference type="SUPFAM" id="SSF46689">
    <property type="entry name" value="Homeodomain-like"/>
    <property type="match status" value="1"/>
</dbReference>
<evidence type="ECO:0000313" key="2">
    <source>
        <dbReference type="Proteomes" id="UP000282574"/>
    </source>
</evidence>